<feature type="transmembrane region" description="Helical" evidence="1">
    <location>
        <begin position="43"/>
        <end position="60"/>
    </location>
</feature>
<proteinExistence type="predicted"/>
<keyword evidence="1" id="KW-0812">Transmembrane</keyword>
<accession>B1YCW7</accession>
<feature type="transmembrane region" description="Helical" evidence="1">
    <location>
        <begin position="20"/>
        <end position="37"/>
    </location>
</feature>
<dbReference type="AlphaFoldDB" id="B1YCW7"/>
<protein>
    <submittedName>
        <fullName evidence="2">Uncharacterized protein</fullName>
    </submittedName>
</protein>
<name>B1YCW7_PYRNV</name>
<dbReference type="Proteomes" id="UP000001694">
    <property type="component" value="Chromosome"/>
</dbReference>
<evidence type="ECO:0000256" key="1">
    <source>
        <dbReference type="SAM" id="Phobius"/>
    </source>
</evidence>
<dbReference type="KEGG" id="tne:Tneu_0691"/>
<feature type="transmembrane region" description="Helical" evidence="1">
    <location>
        <begin position="91"/>
        <end position="112"/>
    </location>
</feature>
<dbReference type="eggNOG" id="arCOG05524">
    <property type="taxonomic scope" value="Archaea"/>
</dbReference>
<reference evidence="2" key="1">
    <citation type="submission" date="2008-03" db="EMBL/GenBank/DDBJ databases">
        <title>Complete sequence of Thermoproteus neutrophilus V24Sta.</title>
        <authorList>
            <consortium name="US DOE Joint Genome Institute"/>
            <person name="Copeland A."/>
            <person name="Lucas S."/>
            <person name="Lapidus A."/>
            <person name="Glavina del Rio T."/>
            <person name="Dalin E."/>
            <person name="Tice H."/>
            <person name="Bruce D."/>
            <person name="Goodwin L."/>
            <person name="Pitluck S."/>
            <person name="Sims D."/>
            <person name="Brettin T."/>
            <person name="Detter J.C."/>
            <person name="Han C."/>
            <person name="Kuske C.R."/>
            <person name="Schmutz J."/>
            <person name="Larimer F."/>
            <person name="Land M."/>
            <person name="Hauser L."/>
            <person name="Kyrpides N."/>
            <person name="Mikhailova N."/>
            <person name="Biddle J.F."/>
            <person name="Zhang Z."/>
            <person name="Fitz-Gibbon S.T."/>
            <person name="Lowe T.M."/>
            <person name="Saltikov C."/>
            <person name="House C.H."/>
            <person name="Richardson P."/>
        </authorList>
    </citation>
    <scope>NUCLEOTIDE SEQUENCE [LARGE SCALE GENOMIC DNA]</scope>
    <source>
        <strain evidence="2">V24Sta</strain>
    </source>
</reference>
<keyword evidence="1" id="KW-1133">Transmembrane helix</keyword>
<feature type="transmembrane region" description="Helical" evidence="1">
    <location>
        <begin position="67"/>
        <end position="85"/>
    </location>
</feature>
<dbReference type="HOGENOM" id="CLU_2257467_0_0_2"/>
<dbReference type="EMBL" id="CP001014">
    <property type="protein sequence ID" value="ACB39630.1"/>
    <property type="molecule type" value="Genomic_DNA"/>
</dbReference>
<gene>
    <name evidence="2" type="ordered locus">Tneu_0691</name>
</gene>
<keyword evidence="3" id="KW-1185">Reference proteome</keyword>
<organism evidence="2 3">
    <name type="scientific">Pyrobaculum neutrophilum (strain DSM 2338 / JCM 9278 / NBRC 100436 / V24Sta)</name>
    <name type="common">Thermoproteus neutrophilus</name>
    <dbReference type="NCBI Taxonomy" id="444157"/>
    <lineage>
        <taxon>Archaea</taxon>
        <taxon>Thermoproteota</taxon>
        <taxon>Thermoprotei</taxon>
        <taxon>Thermoproteales</taxon>
        <taxon>Thermoproteaceae</taxon>
        <taxon>Pyrobaculum</taxon>
    </lineage>
</organism>
<sequence length="117" mass="12711">MRAALNLLLPTNFPKMHRALATVAVFKLIIALVIFIATVNLDAVLLVSCILMAVAAAIIRSVQEGEVALVLVSLILLIDAIGFFLSMASAAVLQIVAYTFLLAWDVQIIMLFRQLET</sequence>
<evidence type="ECO:0000313" key="3">
    <source>
        <dbReference type="Proteomes" id="UP000001694"/>
    </source>
</evidence>
<keyword evidence="1" id="KW-0472">Membrane</keyword>
<evidence type="ECO:0000313" key="2">
    <source>
        <dbReference type="EMBL" id="ACB39630.1"/>
    </source>
</evidence>